<dbReference type="AlphaFoldDB" id="R3L6D4"/>
<organism evidence="1 2">
    <name type="scientific">Enterococcus faecalis ATCC 6055</name>
    <dbReference type="NCBI Taxonomy" id="1169311"/>
    <lineage>
        <taxon>Bacteria</taxon>
        <taxon>Bacillati</taxon>
        <taxon>Bacillota</taxon>
        <taxon>Bacilli</taxon>
        <taxon>Lactobacillales</taxon>
        <taxon>Enterococcaceae</taxon>
        <taxon>Enterococcus</taxon>
    </lineage>
</organism>
<dbReference type="PATRIC" id="fig|1169311.3.peg.246"/>
<reference evidence="1 2" key="1">
    <citation type="submission" date="2013-02" db="EMBL/GenBank/DDBJ databases">
        <title>The Genome Sequence of Enterococcus faecalis ATCC_6055.</title>
        <authorList>
            <consortium name="The Broad Institute Genome Sequencing Platform"/>
            <consortium name="The Broad Institute Genome Sequencing Center for Infectious Disease"/>
            <person name="Earl A.M."/>
            <person name="Gilmore M.S."/>
            <person name="Lebreton F."/>
            <person name="Walker B."/>
            <person name="Young S.K."/>
            <person name="Zeng Q."/>
            <person name="Gargeya S."/>
            <person name="Fitzgerald M."/>
            <person name="Haas B."/>
            <person name="Abouelleil A."/>
            <person name="Alvarado L."/>
            <person name="Arachchi H.M."/>
            <person name="Berlin A.M."/>
            <person name="Chapman S.B."/>
            <person name="Dewar J."/>
            <person name="Goldberg J."/>
            <person name="Griggs A."/>
            <person name="Gujja S."/>
            <person name="Hansen M."/>
            <person name="Howarth C."/>
            <person name="Imamovic A."/>
            <person name="Larimer J."/>
            <person name="McCowan C."/>
            <person name="Murphy C."/>
            <person name="Neiman D."/>
            <person name="Pearson M."/>
            <person name="Priest M."/>
            <person name="Roberts A."/>
            <person name="Saif S."/>
            <person name="Shea T."/>
            <person name="Sisk P."/>
            <person name="Sykes S."/>
            <person name="Wortman J."/>
            <person name="Nusbaum C."/>
            <person name="Birren B."/>
        </authorList>
    </citation>
    <scope>NUCLEOTIDE SEQUENCE [LARGE SCALE GENOMIC DNA]</scope>
    <source>
        <strain evidence="1 2">ATCC 6055</strain>
    </source>
</reference>
<sequence>MIDITGLNDSIHENMLAYEQNEVVKAIHTASSYGQTSVVIRKRGLTHQFRASLELEGIDILDHKDDTKAKLVWEW</sequence>
<gene>
    <name evidence="1" type="ORF">WOU_00246</name>
</gene>
<dbReference type="RefSeq" id="WP_010828481.1">
    <property type="nucleotide sequence ID" value="NZ_KB944840.1"/>
</dbReference>
<evidence type="ECO:0000313" key="2">
    <source>
        <dbReference type="Proteomes" id="UP000013638"/>
    </source>
</evidence>
<dbReference type="HOGENOM" id="CLU_199630_0_0_9"/>
<evidence type="ECO:0000313" key="1">
    <source>
        <dbReference type="EMBL" id="EOK16344.1"/>
    </source>
</evidence>
<evidence type="ECO:0008006" key="3">
    <source>
        <dbReference type="Google" id="ProtNLM"/>
    </source>
</evidence>
<accession>R3L6D4</accession>
<proteinExistence type="predicted"/>
<comment type="caution">
    <text evidence="1">The sequence shown here is derived from an EMBL/GenBank/DDBJ whole genome shotgun (WGS) entry which is preliminary data.</text>
</comment>
<protein>
    <recommendedName>
        <fullName evidence="3">Phage protein</fullName>
    </recommendedName>
</protein>
<name>R3L6D4_ENTFL</name>
<dbReference type="EMBL" id="ASDZ01000003">
    <property type="protein sequence ID" value="EOK16344.1"/>
    <property type="molecule type" value="Genomic_DNA"/>
</dbReference>
<dbReference type="Proteomes" id="UP000013638">
    <property type="component" value="Unassembled WGS sequence"/>
</dbReference>